<dbReference type="GeneID" id="77936455"/>
<organism evidence="1 2">
    <name type="scientific">Arthrobacter phage Qui</name>
    <dbReference type="NCBI Taxonomy" id="2603260"/>
    <lineage>
        <taxon>Viruses</taxon>
        <taxon>Duplodnaviria</taxon>
        <taxon>Heunggongvirae</taxon>
        <taxon>Uroviricota</taxon>
        <taxon>Caudoviricetes</taxon>
        <taxon>Quivirus</taxon>
        <taxon>Quivirus qui</taxon>
    </lineage>
</organism>
<reference evidence="1 2" key="1">
    <citation type="submission" date="2019-07" db="EMBL/GenBank/DDBJ databases">
        <authorList>
            <person name="Abdullah A."/>
            <person name="Lima G.C."/>
            <person name="Cuneo C.K."/>
            <person name="Ennest D.C."/>
            <person name="Fritz K.J."/>
            <person name="Johnson B.T."/>
            <person name="Larson S.M."/>
            <person name="Lemunyete M.N."/>
            <person name="Murray M.B."/>
            <person name="Osmond D.E."/>
            <person name="Patras K.A."/>
            <person name="Ransibrahmanakul S."/>
            <person name="Simpson K.A."/>
            <person name="Thull B.S."/>
            <person name="Wetzel S."/>
            <person name="Bonilla J.A."/>
            <person name="Klyczek K."/>
            <person name="Garlena R.A."/>
            <person name="Russell D.A."/>
            <person name="Pope W.H."/>
            <person name="Jacobs-Sera D."/>
            <person name="Hatfull G.F."/>
        </authorList>
    </citation>
    <scope>NUCLEOTIDE SEQUENCE [LARGE SCALE GENOMIC DNA]</scope>
</reference>
<protein>
    <submittedName>
        <fullName evidence="1">Uncharacterized protein</fullName>
    </submittedName>
</protein>
<dbReference type="KEGG" id="vg:77936455"/>
<dbReference type="RefSeq" id="YP_010660459.1">
    <property type="nucleotide sequence ID" value="NC_070877.1"/>
</dbReference>
<keyword evidence="2" id="KW-1185">Reference proteome</keyword>
<evidence type="ECO:0000313" key="1">
    <source>
        <dbReference type="EMBL" id="QED11583.1"/>
    </source>
</evidence>
<gene>
    <name evidence="1" type="primary">93</name>
    <name evidence="1" type="ORF">SEA_QUI_93</name>
</gene>
<proteinExistence type="predicted"/>
<name>A0A5B8WGG3_9CAUD</name>
<dbReference type="Pfam" id="PF19880">
    <property type="entry name" value="DUF6353"/>
    <property type="match status" value="1"/>
</dbReference>
<dbReference type="EMBL" id="MN183282">
    <property type="protein sequence ID" value="QED11583.1"/>
    <property type="molecule type" value="Genomic_DNA"/>
</dbReference>
<evidence type="ECO:0000313" key="2">
    <source>
        <dbReference type="Proteomes" id="UP000321915"/>
    </source>
</evidence>
<dbReference type="InterPro" id="IPR045933">
    <property type="entry name" value="DUF6353"/>
</dbReference>
<dbReference type="Proteomes" id="UP000321915">
    <property type="component" value="Segment"/>
</dbReference>
<sequence>MMTTNKNFLEAAQLDADYARVFDETNRNWERKPEYNLLFLRSMENWTNDLLHARGYVFLNDVYDRLGFDRTPAGQIVGWFMNSEGTTRVDFGIQDRQNEVGPKVLLEFNVDGIIYDKI</sequence>
<accession>A0A5B8WGG3</accession>